<gene>
    <name evidence="8" type="ORF">SteCoe_27975</name>
</gene>
<dbReference type="PROSITE" id="PS50011">
    <property type="entry name" value="PROTEIN_KINASE_DOM"/>
    <property type="match status" value="1"/>
</dbReference>
<dbReference type="AlphaFoldDB" id="A0A1R2B990"/>
<accession>A0A1R2B990</accession>
<dbReference type="EMBL" id="MPUH01000828">
    <property type="protein sequence ID" value="OMJ73348.1"/>
    <property type="molecule type" value="Genomic_DNA"/>
</dbReference>
<evidence type="ECO:0000313" key="8">
    <source>
        <dbReference type="EMBL" id="OMJ73348.1"/>
    </source>
</evidence>
<keyword evidence="6" id="KW-0040">ANK repeat</keyword>
<dbReference type="GO" id="GO:0005524">
    <property type="term" value="F:ATP binding"/>
    <property type="evidence" value="ECO:0007669"/>
    <property type="project" value="UniProtKB-KW"/>
</dbReference>
<dbReference type="Gene3D" id="1.10.510.10">
    <property type="entry name" value="Transferase(Phosphotransferase) domain 1"/>
    <property type="match status" value="1"/>
</dbReference>
<evidence type="ECO:0000256" key="5">
    <source>
        <dbReference type="ARBA" id="ARBA00022840"/>
    </source>
</evidence>
<reference evidence="8 9" key="1">
    <citation type="submission" date="2016-11" db="EMBL/GenBank/DDBJ databases">
        <title>The macronuclear genome of Stentor coeruleus: a giant cell with tiny introns.</title>
        <authorList>
            <person name="Slabodnick M."/>
            <person name="Ruby J.G."/>
            <person name="Reiff S.B."/>
            <person name="Swart E.C."/>
            <person name="Gosai S."/>
            <person name="Prabakaran S."/>
            <person name="Witkowska E."/>
            <person name="Larue G.E."/>
            <person name="Fisher S."/>
            <person name="Freeman R.M."/>
            <person name="Gunawardena J."/>
            <person name="Chu W."/>
            <person name="Stover N.A."/>
            <person name="Gregory B.D."/>
            <person name="Nowacki M."/>
            <person name="Derisi J."/>
            <person name="Roy S.W."/>
            <person name="Marshall W.F."/>
            <person name="Sood P."/>
        </authorList>
    </citation>
    <scope>NUCLEOTIDE SEQUENCE [LARGE SCALE GENOMIC DNA]</scope>
    <source>
        <strain evidence="8">WM001</strain>
    </source>
</reference>
<dbReference type="InterPro" id="IPR051681">
    <property type="entry name" value="Ser/Thr_Kinases-Pseudokinases"/>
</dbReference>
<dbReference type="SMART" id="SM00248">
    <property type="entry name" value="ANK"/>
    <property type="match status" value="2"/>
</dbReference>
<dbReference type="InterPro" id="IPR000719">
    <property type="entry name" value="Prot_kinase_dom"/>
</dbReference>
<dbReference type="Pfam" id="PF00069">
    <property type="entry name" value="Pkinase"/>
    <property type="match status" value="1"/>
</dbReference>
<evidence type="ECO:0000259" key="7">
    <source>
        <dbReference type="PROSITE" id="PS50011"/>
    </source>
</evidence>
<dbReference type="FunFam" id="3.30.200.20:FF:000180">
    <property type="entry name" value="serine/threonine-protein kinase STY46-like"/>
    <property type="match status" value="1"/>
</dbReference>
<keyword evidence="9" id="KW-1185">Reference proteome</keyword>
<dbReference type="SUPFAM" id="SSF48403">
    <property type="entry name" value="Ankyrin repeat"/>
    <property type="match status" value="1"/>
</dbReference>
<comment type="caution">
    <text evidence="8">The sequence shown here is derived from an EMBL/GenBank/DDBJ whole genome shotgun (WGS) entry which is preliminary data.</text>
</comment>
<dbReference type="PANTHER" id="PTHR44329">
    <property type="entry name" value="SERINE/THREONINE-PROTEIN KINASE TNNI3K-RELATED"/>
    <property type="match status" value="1"/>
</dbReference>
<evidence type="ECO:0000256" key="4">
    <source>
        <dbReference type="ARBA" id="ARBA00022777"/>
    </source>
</evidence>
<dbReference type="PROSITE" id="PS50088">
    <property type="entry name" value="ANK_REPEAT"/>
    <property type="match status" value="1"/>
</dbReference>
<dbReference type="InterPro" id="IPR002110">
    <property type="entry name" value="Ankyrin_rpt"/>
</dbReference>
<comment type="similarity">
    <text evidence="1">Belongs to the protein kinase superfamily. TKL Ser/Thr protein kinase family.</text>
</comment>
<dbReference type="GO" id="GO:0004674">
    <property type="term" value="F:protein serine/threonine kinase activity"/>
    <property type="evidence" value="ECO:0007669"/>
    <property type="project" value="TreeGrafter"/>
</dbReference>
<keyword evidence="5" id="KW-0067">ATP-binding</keyword>
<dbReference type="InterPro" id="IPR011009">
    <property type="entry name" value="Kinase-like_dom_sf"/>
</dbReference>
<dbReference type="Proteomes" id="UP000187209">
    <property type="component" value="Unassembled WGS sequence"/>
</dbReference>
<organism evidence="8 9">
    <name type="scientific">Stentor coeruleus</name>
    <dbReference type="NCBI Taxonomy" id="5963"/>
    <lineage>
        <taxon>Eukaryota</taxon>
        <taxon>Sar</taxon>
        <taxon>Alveolata</taxon>
        <taxon>Ciliophora</taxon>
        <taxon>Postciliodesmatophora</taxon>
        <taxon>Heterotrichea</taxon>
        <taxon>Heterotrichida</taxon>
        <taxon>Stentoridae</taxon>
        <taxon>Stentor</taxon>
    </lineage>
</organism>
<dbReference type="PROSITE" id="PS50297">
    <property type="entry name" value="ANK_REP_REGION"/>
    <property type="match status" value="1"/>
</dbReference>
<evidence type="ECO:0000256" key="2">
    <source>
        <dbReference type="ARBA" id="ARBA00022679"/>
    </source>
</evidence>
<dbReference type="Gene3D" id="3.30.200.20">
    <property type="entry name" value="Phosphorylase Kinase, domain 1"/>
    <property type="match status" value="1"/>
</dbReference>
<protein>
    <recommendedName>
        <fullName evidence="7">Protein kinase domain-containing protein</fullName>
    </recommendedName>
</protein>
<dbReference type="SUPFAM" id="SSF56112">
    <property type="entry name" value="Protein kinase-like (PK-like)"/>
    <property type="match status" value="1"/>
</dbReference>
<evidence type="ECO:0000256" key="3">
    <source>
        <dbReference type="ARBA" id="ARBA00022741"/>
    </source>
</evidence>
<keyword evidence="4" id="KW-0418">Kinase</keyword>
<dbReference type="PROSITE" id="PS00108">
    <property type="entry name" value="PROTEIN_KINASE_ST"/>
    <property type="match status" value="1"/>
</dbReference>
<dbReference type="Gene3D" id="1.25.40.20">
    <property type="entry name" value="Ankyrin repeat-containing domain"/>
    <property type="match status" value="1"/>
</dbReference>
<feature type="repeat" description="ANK" evidence="6">
    <location>
        <begin position="108"/>
        <end position="140"/>
    </location>
</feature>
<dbReference type="CDD" id="cd13999">
    <property type="entry name" value="STKc_MAP3K-like"/>
    <property type="match status" value="1"/>
</dbReference>
<feature type="domain" description="Protein kinase" evidence="7">
    <location>
        <begin position="224"/>
        <end position="492"/>
    </location>
</feature>
<sequence length="494" mass="56442">MGNQTSNEVLFKCIAMEDEDEAIKLLQGGYNVNSISRTGVSVLRASLEKSLFNLFKYCYHRQGIMLPCLDNEQNALHRAVELGNYKFTWQLLKDPKLFKHQIDSQDDLGRTPLYIAVEIGSSDLVALLLKYNANRNIRTFNMKTPYDLAVESHTPLADEIIEQLTIEDYMSKVAVEDISPIRDQGSTQESKSNNQSHIDVKETKSILHMAIEEYKVPVIKSEELKLLEMINRGSSCLVFKGKWRGSEVAIKQFTSEYSCSEKEMGKFVKELQVLSQVRHPNILLLMGICIDQANLCLITELIPNYTLFYAIHKNKQKKLNLAERFSISIQLGRGLSYLHANDPPIIHRDLKPENCLLDHNLNLKIADFGLARPASTFTEESTTICIGTTRFMAPELFDKDRSELIGVEIDIWAYGCILIEIFSNKRPWHYISSNKANTIFYELYHKKPIPIPDNIPPEVADIIRECCRYNPKRRPTCAAILERLEAAKSIYIVS</sequence>
<dbReference type="InterPro" id="IPR008271">
    <property type="entry name" value="Ser/Thr_kinase_AS"/>
</dbReference>
<keyword evidence="2" id="KW-0808">Transferase</keyword>
<dbReference type="Pfam" id="PF13857">
    <property type="entry name" value="Ank_5"/>
    <property type="match status" value="1"/>
</dbReference>
<proteinExistence type="inferred from homology"/>
<dbReference type="OrthoDB" id="339325at2759"/>
<name>A0A1R2B990_9CILI</name>
<dbReference type="InterPro" id="IPR036770">
    <property type="entry name" value="Ankyrin_rpt-contain_sf"/>
</dbReference>
<evidence type="ECO:0000313" key="9">
    <source>
        <dbReference type="Proteomes" id="UP000187209"/>
    </source>
</evidence>
<dbReference type="SMART" id="SM00220">
    <property type="entry name" value="S_TKc"/>
    <property type="match status" value="1"/>
</dbReference>
<evidence type="ECO:0000256" key="1">
    <source>
        <dbReference type="ARBA" id="ARBA00005843"/>
    </source>
</evidence>
<evidence type="ECO:0000256" key="6">
    <source>
        <dbReference type="PROSITE-ProRule" id="PRU00023"/>
    </source>
</evidence>
<keyword evidence="3" id="KW-0547">Nucleotide-binding</keyword>